<dbReference type="Proteomes" id="UP000507470">
    <property type="component" value="Unassembled WGS sequence"/>
</dbReference>
<keyword evidence="2" id="KW-1133">Transmembrane helix</keyword>
<evidence type="ECO:0000313" key="4">
    <source>
        <dbReference type="Proteomes" id="UP000507470"/>
    </source>
</evidence>
<protein>
    <submittedName>
        <fullName evidence="3">Uncharacterized protein</fullName>
    </submittedName>
</protein>
<organism evidence="3 4">
    <name type="scientific">Mytilus coruscus</name>
    <name type="common">Sea mussel</name>
    <dbReference type="NCBI Taxonomy" id="42192"/>
    <lineage>
        <taxon>Eukaryota</taxon>
        <taxon>Metazoa</taxon>
        <taxon>Spiralia</taxon>
        <taxon>Lophotrochozoa</taxon>
        <taxon>Mollusca</taxon>
        <taxon>Bivalvia</taxon>
        <taxon>Autobranchia</taxon>
        <taxon>Pteriomorphia</taxon>
        <taxon>Mytilida</taxon>
        <taxon>Mytiloidea</taxon>
        <taxon>Mytilidae</taxon>
        <taxon>Mytilinae</taxon>
        <taxon>Mytilus</taxon>
    </lineage>
</organism>
<name>A0A6J8BSD6_MYTCO</name>
<dbReference type="AlphaFoldDB" id="A0A6J8BSD6"/>
<dbReference type="EMBL" id="CACVKT020003834">
    <property type="protein sequence ID" value="CAC5386020.1"/>
    <property type="molecule type" value="Genomic_DNA"/>
</dbReference>
<evidence type="ECO:0000256" key="2">
    <source>
        <dbReference type="SAM" id="Phobius"/>
    </source>
</evidence>
<keyword evidence="4" id="KW-1185">Reference proteome</keyword>
<evidence type="ECO:0000256" key="1">
    <source>
        <dbReference type="SAM" id="MobiDB-lite"/>
    </source>
</evidence>
<evidence type="ECO:0000313" key="3">
    <source>
        <dbReference type="EMBL" id="CAC5386020.1"/>
    </source>
</evidence>
<feature type="transmembrane region" description="Helical" evidence="2">
    <location>
        <begin position="401"/>
        <end position="425"/>
    </location>
</feature>
<gene>
    <name evidence="3" type="ORF">MCOR_21511</name>
</gene>
<keyword evidence="2" id="KW-0812">Transmembrane</keyword>
<reference evidence="3 4" key="1">
    <citation type="submission" date="2020-06" db="EMBL/GenBank/DDBJ databases">
        <authorList>
            <person name="Li R."/>
            <person name="Bekaert M."/>
        </authorList>
    </citation>
    <scope>NUCLEOTIDE SEQUENCE [LARGE SCALE GENOMIC DNA]</scope>
    <source>
        <strain evidence="4">wild</strain>
    </source>
</reference>
<sequence length="601" mass="67964">MRITHKGSVAALTPADSNAHAQHVEVNTQPTFSSGTEMSKHSETFSLGVFPLNVENLEIYLRDYPLLSSTLSLLSGFKFGFPLHYSGPRLPTDAKNLKSARERPALLLQTIQKEIDAGRVASPFRFRPMPYLRISRICSCCRSVLMSTFPSIVTITLTIHLHVTKGIEWTVDQKVFTYGQNLTLFCNIGNCCFYPASLDKWDSKELIPIYIDVSDLKDDVDSIDKYGGRVNKSGFFLTIRDLKEVDLNTEYSCSYDFDDVSEKKILQKTDAFKGSEWMVDHKVSSYGQDLTIFCYVGNCCNYQRRWSKWNTGSQFMPQYINENNGVSSKYNEKLNKSGFFIPICNLEEDDLNKEYSCGYDNRPGKRKYLRKSDEFYKEINLDQSNEHKEKASSGLNLSTSILIIVAVLVITVFICGAIVIINKYCQRQHTDRSIKEVPNSPRNIPRENTMNGHDILASDRLLQSGSIDVFHSSGNSETIDESIHTLDNTETMQLPCDHTEQTYLSYHSGPSTPNVIPKSDPYLDRTSSDRYTNRNRERLQALGSRLSSSNVSFTNNKPAVIPIENDSSNCSSGVVNTEPHNYHQYQTHVSDSSFHSSMSAS</sequence>
<feature type="region of interest" description="Disordered" evidence="1">
    <location>
        <begin position="1"/>
        <end position="23"/>
    </location>
</feature>
<accession>A0A6J8BSD6</accession>
<proteinExistence type="predicted"/>
<keyword evidence="2" id="KW-0472">Membrane</keyword>